<name>A0AA92EVJ3_9GAMM</name>
<evidence type="ECO:0000313" key="2">
    <source>
        <dbReference type="EMBL" id="QGT95499.1"/>
    </source>
</evidence>
<protein>
    <submittedName>
        <fullName evidence="2">Uncharacterized protein</fullName>
    </submittedName>
</protein>
<feature type="transmembrane region" description="Helical" evidence="1">
    <location>
        <begin position="133"/>
        <end position="153"/>
    </location>
</feature>
<dbReference type="EMBL" id="CP032551">
    <property type="protein sequence ID" value="QGT95499.1"/>
    <property type="molecule type" value="Genomic_DNA"/>
</dbReference>
<dbReference type="KEGG" id="panm:D3795_04585"/>
<evidence type="ECO:0000256" key="1">
    <source>
        <dbReference type="SAM" id="Phobius"/>
    </source>
</evidence>
<reference evidence="2 3" key="1">
    <citation type="submission" date="2018-09" db="EMBL/GenBank/DDBJ databases">
        <title>Whole genome sequencing of Idiomarina andamanensis W-5T (LMG 29773T= JCM 31645T).</title>
        <authorList>
            <person name="Das S.K."/>
        </authorList>
    </citation>
    <scope>NUCLEOTIDE SEQUENCE [LARGE SCALE GENOMIC DNA]</scope>
    <source>
        <strain evidence="2 3">W-5T</strain>
    </source>
</reference>
<organism evidence="2 3">
    <name type="scientific">Pseudidiomarina andamanensis</name>
    <dbReference type="NCBI Taxonomy" id="1940690"/>
    <lineage>
        <taxon>Bacteria</taxon>
        <taxon>Pseudomonadati</taxon>
        <taxon>Pseudomonadota</taxon>
        <taxon>Gammaproteobacteria</taxon>
        <taxon>Alteromonadales</taxon>
        <taxon>Idiomarinaceae</taxon>
        <taxon>Pseudidiomarina</taxon>
    </lineage>
</organism>
<proteinExistence type="predicted"/>
<sequence>MIDTVEFAKFNRYTRTCLNVVSTFLVLSALSNLYQIRLTEFGNVGLFDILFEIDFLTLFDVFKALDLRFSSGLFVLFVFVICHFINLLYVKAILWEIEDFLPETTVHQDKFQQNKNENTYYIRTVFFKAFIKFKLTSSLVTLISGNVIIMFQQNFSRSSNFSVDYVYLTVCLLVAFLCFIPAARAIQQFSRELLLLHNDELIRANIKITNKEAIKEICRIY</sequence>
<keyword evidence="1" id="KW-0812">Transmembrane</keyword>
<dbReference type="AlphaFoldDB" id="A0AA92EVJ3"/>
<keyword evidence="1" id="KW-1133">Transmembrane helix</keyword>
<keyword evidence="1" id="KW-0472">Membrane</keyword>
<feature type="transmembrane region" description="Helical" evidence="1">
    <location>
        <begin position="165"/>
        <end position="186"/>
    </location>
</feature>
<evidence type="ECO:0000313" key="3">
    <source>
        <dbReference type="Proteomes" id="UP000427820"/>
    </source>
</evidence>
<keyword evidence="3" id="KW-1185">Reference proteome</keyword>
<feature type="transmembrane region" description="Helical" evidence="1">
    <location>
        <begin position="13"/>
        <end position="34"/>
    </location>
</feature>
<feature type="transmembrane region" description="Helical" evidence="1">
    <location>
        <begin position="71"/>
        <end position="90"/>
    </location>
</feature>
<accession>A0AA92EVJ3</accession>
<gene>
    <name evidence="2" type="ORF">D3795_04585</name>
</gene>
<dbReference type="Proteomes" id="UP000427820">
    <property type="component" value="Chromosome"/>
</dbReference>